<protein>
    <submittedName>
        <fullName evidence="2">Uncharacterized protein</fullName>
    </submittedName>
</protein>
<dbReference type="PANTHER" id="PTHR31170">
    <property type="entry name" value="BNAC04G53230D PROTEIN"/>
    <property type="match status" value="1"/>
</dbReference>
<evidence type="ECO:0000313" key="2">
    <source>
        <dbReference type="EMBL" id="CAL5006777.1"/>
    </source>
</evidence>
<keyword evidence="1" id="KW-1133">Transmembrane helix</keyword>
<sequence length="483" mass="53621">MERHRRGSFTEKKNKGQADDFCAVDVLSLAQELKEQLATGNSLAGVAGGSVSPPSIIIAEVKRLIRNVNKAMYDPHQVSIGPYHLIENPDLAMYAEKVRSLGAVLSAASAGGTALEVYVDELERLEGQARSCYAHSFDNITSREFVRMLLLDGCYLLTRFGNVDMAKGHMPGDMMEALAVARDALYLAENQIPFFVLEKVYQLTYPGGSISAMDAIAMYVRELLRAKQYSISAAVPPVSQPGNLLHLVHMHLVPALVPSSVTGSSGAIGIKKVGRWRSATEYNFAGVKFRKRRLLLGPEGAQCILSVKLVDSTLTLEVPTLYIDAETLPLLRNLMALEQRNHIMLGSHVVTAYCFFISQIACTAGDVELLSRMGIIVHDRSNHGEVARSLADLCTGIMFRPDDPRCNYLRPVWLVLEMGYRSSLRWWMAWLWRSYLLWMAWLRHKYFTNPWVALGLVAATVGLACTIVQTVYSVMSYKQQGAN</sequence>
<evidence type="ECO:0000256" key="1">
    <source>
        <dbReference type="SAM" id="Phobius"/>
    </source>
</evidence>
<dbReference type="InterPro" id="IPR004158">
    <property type="entry name" value="DUF247_pln"/>
</dbReference>
<dbReference type="PANTHER" id="PTHR31170:SF18">
    <property type="entry name" value="(WILD MALAYSIAN BANANA) HYPOTHETICAL PROTEIN"/>
    <property type="match status" value="1"/>
</dbReference>
<keyword evidence="3" id="KW-1185">Reference proteome</keyword>
<dbReference type="Proteomes" id="UP001497457">
    <property type="component" value="Chromosome 27b"/>
</dbReference>
<dbReference type="Pfam" id="PF03140">
    <property type="entry name" value="DUF247"/>
    <property type="match status" value="1"/>
</dbReference>
<proteinExistence type="predicted"/>
<feature type="transmembrane region" description="Helical" evidence="1">
    <location>
        <begin position="453"/>
        <end position="475"/>
    </location>
</feature>
<dbReference type="AlphaFoldDB" id="A0ABC9BU51"/>
<organism evidence="2 3">
    <name type="scientific">Urochloa decumbens</name>
    <dbReference type="NCBI Taxonomy" id="240449"/>
    <lineage>
        <taxon>Eukaryota</taxon>
        <taxon>Viridiplantae</taxon>
        <taxon>Streptophyta</taxon>
        <taxon>Embryophyta</taxon>
        <taxon>Tracheophyta</taxon>
        <taxon>Spermatophyta</taxon>
        <taxon>Magnoliopsida</taxon>
        <taxon>Liliopsida</taxon>
        <taxon>Poales</taxon>
        <taxon>Poaceae</taxon>
        <taxon>PACMAD clade</taxon>
        <taxon>Panicoideae</taxon>
        <taxon>Panicodae</taxon>
        <taxon>Paniceae</taxon>
        <taxon>Melinidinae</taxon>
        <taxon>Urochloa</taxon>
    </lineage>
</organism>
<evidence type="ECO:0000313" key="3">
    <source>
        <dbReference type="Proteomes" id="UP001497457"/>
    </source>
</evidence>
<gene>
    <name evidence="2" type="ORF">URODEC1_LOCUS68207</name>
</gene>
<keyword evidence="1" id="KW-0812">Transmembrane</keyword>
<reference evidence="2" key="1">
    <citation type="submission" date="2024-10" db="EMBL/GenBank/DDBJ databases">
        <authorList>
            <person name="Ryan C."/>
        </authorList>
    </citation>
    <scope>NUCLEOTIDE SEQUENCE [LARGE SCALE GENOMIC DNA]</scope>
</reference>
<dbReference type="EMBL" id="OZ075137">
    <property type="protein sequence ID" value="CAL5006777.1"/>
    <property type="molecule type" value="Genomic_DNA"/>
</dbReference>
<keyword evidence="1" id="KW-0472">Membrane</keyword>
<name>A0ABC9BU51_9POAL</name>
<accession>A0ABC9BU51</accession>